<keyword evidence="4 5" id="KW-0472">Membrane</keyword>
<gene>
    <name evidence="6" type="ordered locus">Amico_0660</name>
</gene>
<comment type="subcellular location">
    <subcellularLocation>
        <location evidence="1">Membrane</location>
        <topology evidence="1">Multi-pass membrane protein</topology>
    </subcellularLocation>
</comment>
<dbReference type="eggNOG" id="COG0619">
    <property type="taxonomic scope" value="Bacteria"/>
</dbReference>
<feature type="transmembrane region" description="Helical" evidence="5">
    <location>
        <begin position="72"/>
        <end position="89"/>
    </location>
</feature>
<dbReference type="CDD" id="cd16914">
    <property type="entry name" value="EcfT"/>
    <property type="match status" value="1"/>
</dbReference>
<sequence length="270" mass="30529">MKFMNHLTFGQYVPAQSIIHAIDPRCKIIGTIFLLTGIFLVKHPLAFGVWGLLLLLINYLSRLPLSLVLRSARPVVILVVFTAVIHLFFTKGTPIFQWGIITVTKEGFRMGVYMGLRLLFLVLFASFLTLTTSPMELADGLEKLFSPLAPMGFPAHELAMMMTIALRFIPTLLDETDRIMKAQLARGANLDKGNLWQRLRAMLPVLVPLFVIVFQRAEDLATAMEARCYRGGNGRTRLNPLLWKRRDTVALLLLVFSLSLLIYVDRMVIL</sequence>
<feature type="transmembrane region" description="Helical" evidence="5">
    <location>
        <begin position="110"/>
        <end position="131"/>
    </location>
</feature>
<proteinExistence type="predicted"/>
<dbReference type="AlphaFoldDB" id="D5EE13"/>
<dbReference type="EMBL" id="CP001997">
    <property type="protein sequence ID" value="ADE56795.1"/>
    <property type="molecule type" value="Genomic_DNA"/>
</dbReference>
<organism evidence="6 7">
    <name type="scientific">Aminobacterium colombiense (strain DSM 12261 / ALA-1)</name>
    <dbReference type="NCBI Taxonomy" id="572547"/>
    <lineage>
        <taxon>Bacteria</taxon>
        <taxon>Thermotogati</taxon>
        <taxon>Synergistota</taxon>
        <taxon>Synergistia</taxon>
        <taxon>Synergistales</taxon>
        <taxon>Aminobacteriaceae</taxon>
        <taxon>Aminobacterium</taxon>
    </lineage>
</organism>
<evidence type="ECO:0000256" key="1">
    <source>
        <dbReference type="ARBA" id="ARBA00004141"/>
    </source>
</evidence>
<keyword evidence="2 5" id="KW-0812">Transmembrane</keyword>
<dbReference type="STRING" id="572547.Amico_0660"/>
<dbReference type="Pfam" id="PF02361">
    <property type="entry name" value="CbiQ"/>
    <property type="match status" value="1"/>
</dbReference>
<reference evidence="6 7" key="1">
    <citation type="journal article" date="2010" name="Stand. Genomic Sci.">
        <title>Complete genome sequence of Aminobacterium colombiense type strain (ALA-1).</title>
        <authorList>
            <person name="Chertkov O."/>
            <person name="Sikorski J."/>
            <person name="Brambilla E."/>
            <person name="Lapidus A."/>
            <person name="Copeland A."/>
            <person name="Glavina Del Rio T."/>
            <person name="Nolan M."/>
            <person name="Lucas S."/>
            <person name="Tice H."/>
            <person name="Cheng J.F."/>
            <person name="Han C."/>
            <person name="Detter J.C."/>
            <person name="Bruce D."/>
            <person name="Tapia R."/>
            <person name="Goodwin L."/>
            <person name="Pitluck S."/>
            <person name="Liolios K."/>
            <person name="Ivanova N."/>
            <person name="Mavromatis K."/>
            <person name="Ovchinnikova G."/>
            <person name="Pati A."/>
            <person name="Chen A."/>
            <person name="Palaniappan K."/>
            <person name="Land M."/>
            <person name="Hauser L."/>
            <person name="Chang Y.J."/>
            <person name="Jeffries C.D."/>
            <person name="Spring S."/>
            <person name="Rohde M."/>
            <person name="Goker M."/>
            <person name="Bristow J."/>
            <person name="Eisen J.A."/>
            <person name="Markowitz V."/>
            <person name="Hugenholtz P."/>
            <person name="Kyrpides N.C."/>
            <person name="Klenk H.P."/>
        </authorList>
    </citation>
    <scope>NUCLEOTIDE SEQUENCE [LARGE SCALE GENOMIC DNA]</scope>
    <source>
        <strain evidence="7">DSM 12261 / ALA-1</strain>
    </source>
</reference>
<dbReference type="GO" id="GO:0005886">
    <property type="term" value="C:plasma membrane"/>
    <property type="evidence" value="ECO:0007669"/>
    <property type="project" value="UniProtKB-ARBA"/>
</dbReference>
<protein>
    <submittedName>
        <fullName evidence="6">Cobalt transport protein</fullName>
    </submittedName>
</protein>
<feature type="transmembrane region" description="Helical" evidence="5">
    <location>
        <begin position="32"/>
        <end position="60"/>
    </location>
</feature>
<name>D5EE13_AMICL</name>
<evidence type="ECO:0000313" key="7">
    <source>
        <dbReference type="Proteomes" id="UP000002366"/>
    </source>
</evidence>
<evidence type="ECO:0000256" key="2">
    <source>
        <dbReference type="ARBA" id="ARBA00022692"/>
    </source>
</evidence>
<accession>D5EE13</accession>
<keyword evidence="7" id="KW-1185">Reference proteome</keyword>
<dbReference type="PANTHER" id="PTHR33514:SF13">
    <property type="entry name" value="PROTEIN ABCI12, CHLOROPLASTIC"/>
    <property type="match status" value="1"/>
</dbReference>
<dbReference type="Proteomes" id="UP000002366">
    <property type="component" value="Chromosome"/>
</dbReference>
<evidence type="ECO:0000313" key="6">
    <source>
        <dbReference type="EMBL" id="ADE56795.1"/>
    </source>
</evidence>
<evidence type="ECO:0000256" key="3">
    <source>
        <dbReference type="ARBA" id="ARBA00022989"/>
    </source>
</evidence>
<dbReference type="PANTHER" id="PTHR33514">
    <property type="entry name" value="PROTEIN ABCI12, CHLOROPLASTIC"/>
    <property type="match status" value="1"/>
</dbReference>
<dbReference type="InterPro" id="IPR003339">
    <property type="entry name" value="ABC/ECF_trnsptr_transmembrane"/>
</dbReference>
<dbReference type="KEGG" id="aco:Amico_0660"/>
<feature type="transmembrane region" description="Helical" evidence="5">
    <location>
        <begin position="151"/>
        <end position="173"/>
    </location>
</feature>
<feature type="transmembrane region" description="Helical" evidence="5">
    <location>
        <begin position="248"/>
        <end position="264"/>
    </location>
</feature>
<evidence type="ECO:0000256" key="4">
    <source>
        <dbReference type="ARBA" id="ARBA00023136"/>
    </source>
</evidence>
<dbReference type="HOGENOM" id="CLU_056469_2_2_0"/>
<dbReference type="OrthoDB" id="8075495at2"/>
<evidence type="ECO:0000256" key="5">
    <source>
        <dbReference type="SAM" id="Phobius"/>
    </source>
</evidence>
<keyword evidence="3 5" id="KW-1133">Transmembrane helix</keyword>
<dbReference type="RefSeq" id="WP_013048061.1">
    <property type="nucleotide sequence ID" value="NC_014011.1"/>
</dbReference>